<keyword evidence="3" id="KW-0813">Transport</keyword>
<dbReference type="Gene3D" id="3.10.20.410">
    <property type="match status" value="1"/>
</dbReference>
<keyword evidence="4" id="KW-1134">Transmembrane beta strand</keyword>
<keyword evidence="7" id="KW-0472">Membrane</keyword>
<evidence type="ECO:0000256" key="1">
    <source>
        <dbReference type="ARBA" id="ARBA00004571"/>
    </source>
</evidence>
<dbReference type="Pfam" id="PF13954">
    <property type="entry name" value="PapC_N"/>
    <property type="match status" value="1"/>
</dbReference>
<organism evidence="12 13">
    <name type="scientific">Enterobacter agglomerans</name>
    <name type="common">Erwinia herbicola</name>
    <name type="synonym">Pantoea agglomerans</name>
    <dbReference type="NCBI Taxonomy" id="549"/>
    <lineage>
        <taxon>Bacteria</taxon>
        <taxon>Pseudomonadati</taxon>
        <taxon>Pseudomonadota</taxon>
        <taxon>Gammaproteobacteria</taxon>
        <taxon>Enterobacterales</taxon>
        <taxon>Erwiniaceae</taxon>
        <taxon>Pantoea</taxon>
        <taxon>Pantoea agglomerans group</taxon>
    </lineage>
</organism>
<protein>
    <submittedName>
        <fullName evidence="12">Outer membrane usher protein</fullName>
    </submittedName>
</protein>
<feature type="domain" description="PapC N-terminal" evidence="11">
    <location>
        <begin position="23"/>
        <end position="160"/>
    </location>
</feature>
<proteinExistence type="inferred from homology"/>
<sequence length="827" mass="90258">MNVKAFVFSLLLCSFFLHAEEYEFSSAMLKASGLSGVAALSGDNAYYKPGSYDVSVYVNNKLFAKKNLFFKRNGNGLSPLFTGEFIVGLPLKKRPEGLDEKNKYNLEEVLSDVKVETDLSSLMVNISVPQYLLVQRPDDYVPISEFEAGNNVLFTNYTFNQYESHNAYTGGLSSTYLGLNSGFNLGKWQFRQQGNFNHNNYGSRWNSSRLYAKRGLPSLRSELSLGQLSSGAETFSALSFTGVSLNTDNRMLPPSIVEYAPTVRGTARTNAKVEVFQKKNKIYETTVPPGNFKIDDLAPAFYGGDLSVRVTESDGSITEYTVPYSSLPGSVRPGRMDYAFSAGKINDYPRYNQFAELSLKYGVSNTITANSGLRMGSSYQAANTGAIYSSPLGAIGASTTWSNAQLKNGGTTQGWMLNTQYSKTLGPIGTTISFAGYRYSTRGYRDLQDIVALNNSDTPLTSVEGGTFMQKNRLQANVSQPLGFLGSIYISGSSQNYYDGRNKDTSYQVGYNTALPYGIHMDFSISRQYRTRVSNAQRWGAPENNRHKEYYKDTQFILNFSVPLGRDTNNTTLSTSYISSSNERSYQTSLSGSAGHDNNTQWGVNYSHDNRESNTGLNLSAILPKTNVSGTVSKSPGSWQASGSLNGAVAIHSGGVTLGHTVSDTFAIVEAKGAEGATVLNGQNIKIDGSGYAIIPSLMPYRRNNINLDAPDGESADVDIIDGQHIVAPYAGSVTKVVFKTRQGIPVMIQLKRRDGSYVPLGSDIFDSEGNNVATVSQAGNTYLRLENREALTARWGSAPDEQCTVRYSPVNTQSATSLNFVTAVCQ</sequence>
<comment type="subcellular location">
    <subcellularLocation>
        <location evidence="1">Cell outer membrane</location>
        <topology evidence="1">Multi-pass membrane protein</topology>
    </subcellularLocation>
</comment>
<dbReference type="InterPro" id="IPR037224">
    <property type="entry name" value="PapC_N_sf"/>
</dbReference>
<dbReference type="InterPro" id="IPR025949">
    <property type="entry name" value="PapC-like_C"/>
</dbReference>
<accession>A0ABD6XLB9</accession>
<dbReference type="Gene3D" id="2.60.40.3110">
    <property type="match status" value="1"/>
</dbReference>
<dbReference type="Pfam" id="PF13953">
    <property type="entry name" value="PapC_C"/>
    <property type="match status" value="1"/>
</dbReference>
<dbReference type="Gene3D" id="2.60.40.2610">
    <property type="entry name" value="Outer membrane usher protein FimD, plug domain"/>
    <property type="match status" value="1"/>
</dbReference>
<evidence type="ECO:0000256" key="2">
    <source>
        <dbReference type="ARBA" id="ARBA00008064"/>
    </source>
</evidence>
<reference evidence="12 13" key="1">
    <citation type="submission" date="2018-05" db="EMBL/GenBank/DDBJ databases">
        <title>Genomic Encyclopedia of Type Strains, Phase IV (KMG-V): Genome sequencing to study the core and pangenomes of soil and plant-associated prokaryotes.</title>
        <authorList>
            <person name="Whitman W."/>
        </authorList>
    </citation>
    <scope>NUCLEOTIDE SEQUENCE [LARGE SCALE GENOMIC DNA]</scope>
    <source>
        <strain evidence="12 13">PNG 92-11</strain>
    </source>
</reference>
<comment type="caution">
    <text evidence="12">The sequence shown here is derived from an EMBL/GenBank/DDBJ whole genome shotgun (WGS) entry which is preliminary data.</text>
</comment>
<gene>
    <name evidence="12" type="ORF">C7430_1226</name>
</gene>
<dbReference type="InterPro" id="IPR000015">
    <property type="entry name" value="Fimb_usher"/>
</dbReference>
<evidence type="ECO:0000256" key="6">
    <source>
        <dbReference type="ARBA" id="ARBA00022729"/>
    </source>
</evidence>
<evidence type="ECO:0000259" key="10">
    <source>
        <dbReference type="Pfam" id="PF13953"/>
    </source>
</evidence>
<dbReference type="InterPro" id="IPR025885">
    <property type="entry name" value="PapC_N"/>
</dbReference>
<evidence type="ECO:0000259" key="11">
    <source>
        <dbReference type="Pfam" id="PF13954"/>
    </source>
</evidence>
<dbReference type="Gene3D" id="2.60.40.2070">
    <property type="match status" value="1"/>
</dbReference>
<dbReference type="InterPro" id="IPR042186">
    <property type="entry name" value="FimD_plug_dom"/>
</dbReference>
<keyword evidence="5" id="KW-0812">Transmembrane</keyword>
<evidence type="ECO:0000256" key="3">
    <source>
        <dbReference type="ARBA" id="ARBA00022448"/>
    </source>
</evidence>
<dbReference type="RefSeq" id="WP_109654337.1">
    <property type="nucleotide sequence ID" value="NZ_JAAVXI010000036.1"/>
</dbReference>
<evidence type="ECO:0000256" key="4">
    <source>
        <dbReference type="ARBA" id="ARBA00022452"/>
    </source>
</evidence>
<dbReference type="InterPro" id="IPR043142">
    <property type="entry name" value="PapC-like_C_sf"/>
</dbReference>
<dbReference type="SUPFAM" id="SSF141729">
    <property type="entry name" value="FimD N-terminal domain-like"/>
    <property type="match status" value="1"/>
</dbReference>
<evidence type="ECO:0000313" key="13">
    <source>
        <dbReference type="Proteomes" id="UP000245996"/>
    </source>
</evidence>
<evidence type="ECO:0000256" key="5">
    <source>
        <dbReference type="ARBA" id="ARBA00022692"/>
    </source>
</evidence>
<comment type="similarity">
    <text evidence="2">Belongs to the fimbrial export usher family.</text>
</comment>
<name>A0ABD6XLB9_ENTAG</name>
<evidence type="ECO:0000313" key="12">
    <source>
        <dbReference type="EMBL" id="PWJ72847.1"/>
    </source>
</evidence>
<evidence type="ECO:0000256" key="7">
    <source>
        <dbReference type="ARBA" id="ARBA00023136"/>
    </source>
</evidence>
<feature type="domain" description="PapC-like C-terminal" evidence="10">
    <location>
        <begin position="748"/>
        <end position="809"/>
    </location>
</feature>
<dbReference type="Pfam" id="PF00577">
    <property type="entry name" value="Usher"/>
    <property type="match status" value="1"/>
</dbReference>
<keyword evidence="6 9" id="KW-0732">Signal</keyword>
<dbReference type="GO" id="GO:0009279">
    <property type="term" value="C:cell outer membrane"/>
    <property type="evidence" value="ECO:0007669"/>
    <property type="project" value="UniProtKB-SubCell"/>
</dbReference>
<keyword evidence="8" id="KW-0998">Cell outer membrane</keyword>
<feature type="chain" id="PRO_5044893471" evidence="9">
    <location>
        <begin position="20"/>
        <end position="827"/>
    </location>
</feature>
<dbReference type="PANTHER" id="PTHR30451">
    <property type="entry name" value="OUTER MEMBRANE USHER PROTEIN"/>
    <property type="match status" value="1"/>
</dbReference>
<evidence type="ECO:0000256" key="8">
    <source>
        <dbReference type="ARBA" id="ARBA00023237"/>
    </source>
</evidence>
<evidence type="ECO:0000256" key="9">
    <source>
        <dbReference type="SAM" id="SignalP"/>
    </source>
</evidence>
<feature type="signal peptide" evidence="9">
    <location>
        <begin position="1"/>
        <end position="19"/>
    </location>
</feature>
<dbReference type="PANTHER" id="PTHR30451:SF20">
    <property type="entry name" value="FIMBRIAE USHER"/>
    <property type="match status" value="1"/>
</dbReference>
<dbReference type="EMBL" id="QGHE01000022">
    <property type="protein sequence ID" value="PWJ72847.1"/>
    <property type="molecule type" value="Genomic_DNA"/>
</dbReference>
<dbReference type="AlphaFoldDB" id="A0ABD6XLB9"/>
<dbReference type="Proteomes" id="UP000245996">
    <property type="component" value="Unassembled WGS sequence"/>
</dbReference>